<dbReference type="EC" id="7.1.1.-" evidence="5"/>
<dbReference type="InterPro" id="IPR001694">
    <property type="entry name" value="NADH_UbQ_OxRdtase_su1/FPO"/>
</dbReference>
<comment type="subcellular location">
    <subcellularLocation>
        <location evidence="5 6">Cell membrane</location>
        <topology evidence="5 6">Multi-pass membrane protein</topology>
    </subcellularLocation>
    <subcellularLocation>
        <location evidence="1">Membrane</location>
        <topology evidence="1">Multi-pass membrane protein</topology>
    </subcellularLocation>
</comment>
<feature type="transmembrane region" description="Helical" evidence="5">
    <location>
        <begin position="12"/>
        <end position="34"/>
    </location>
</feature>
<keyword evidence="4 5" id="KW-0472">Membrane</keyword>
<dbReference type="InterPro" id="IPR018086">
    <property type="entry name" value="NADH_UbQ_OxRdtase_su1_CS"/>
</dbReference>
<evidence type="ECO:0000256" key="1">
    <source>
        <dbReference type="ARBA" id="ARBA00004141"/>
    </source>
</evidence>
<dbReference type="EMBL" id="NJBN01000001">
    <property type="protein sequence ID" value="TKJ42566.1"/>
    <property type="molecule type" value="Genomic_DNA"/>
</dbReference>
<comment type="catalytic activity">
    <reaction evidence="5">
        <text>a quinone + NADH + 5 H(+)(in) = a quinol + NAD(+) + 4 H(+)(out)</text>
        <dbReference type="Rhea" id="RHEA:57888"/>
        <dbReference type="ChEBI" id="CHEBI:15378"/>
        <dbReference type="ChEBI" id="CHEBI:24646"/>
        <dbReference type="ChEBI" id="CHEBI:57540"/>
        <dbReference type="ChEBI" id="CHEBI:57945"/>
        <dbReference type="ChEBI" id="CHEBI:132124"/>
    </reaction>
</comment>
<evidence type="ECO:0000256" key="3">
    <source>
        <dbReference type="ARBA" id="ARBA00022989"/>
    </source>
</evidence>
<dbReference type="Pfam" id="PF00146">
    <property type="entry name" value="NADHdh"/>
    <property type="match status" value="1"/>
</dbReference>
<feature type="transmembrane region" description="Helical" evidence="5">
    <location>
        <begin position="188"/>
        <end position="209"/>
    </location>
</feature>
<keyword evidence="5" id="KW-1278">Translocase</keyword>
<keyword evidence="5" id="KW-0830">Ubiquinone</keyword>
<dbReference type="GO" id="GO:0003954">
    <property type="term" value="F:NADH dehydrogenase activity"/>
    <property type="evidence" value="ECO:0007669"/>
    <property type="project" value="TreeGrafter"/>
</dbReference>
<evidence type="ECO:0000256" key="5">
    <source>
        <dbReference type="HAMAP-Rule" id="MF_01350"/>
    </source>
</evidence>
<dbReference type="GO" id="GO:0009060">
    <property type="term" value="P:aerobic respiration"/>
    <property type="evidence" value="ECO:0007669"/>
    <property type="project" value="TreeGrafter"/>
</dbReference>
<evidence type="ECO:0000256" key="4">
    <source>
        <dbReference type="ARBA" id="ARBA00023136"/>
    </source>
</evidence>
<feature type="transmembrane region" description="Helical" evidence="5">
    <location>
        <begin position="158"/>
        <end position="176"/>
    </location>
</feature>
<name>A0A532V5T7_UNCL8</name>
<comment type="subunit">
    <text evidence="5">NDH-1 is composed of 14 different subunits. Subunits NuoA, H, J, K, L, M, N constitute the membrane sector of the complex.</text>
</comment>
<organism evidence="7 8">
    <name type="scientific">candidate division LCP-89 bacterium B3_LCP</name>
    <dbReference type="NCBI Taxonomy" id="2012998"/>
    <lineage>
        <taxon>Bacteria</taxon>
        <taxon>Pseudomonadati</taxon>
        <taxon>Bacteria division LCP-89</taxon>
    </lineage>
</organism>
<keyword evidence="3 5" id="KW-1133">Transmembrane helix</keyword>
<keyword evidence="5" id="KW-1003">Cell membrane</keyword>
<dbReference type="HAMAP" id="MF_01350">
    <property type="entry name" value="NDH1_NuoH"/>
    <property type="match status" value="1"/>
</dbReference>
<dbReference type="GO" id="GO:0005886">
    <property type="term" value="C:plasma membrane"/>
    <property type="evidence" value="ECO:0007669"/>
    <property type="project" value="UniProtKB-SubCell"/>
</dbReference>
<gene>
    <name evidence="5" type="primary">nuoH</name>
    <name evidence="7" type="ORF">CEE37_02435</name>
</gene>
<dbReference type="PANTHER" id="PTHR11432:SF3">
    <property type="entry name" value="NADH-UBIQUINONE OXIDOREDUCTASE CHAIN 1"/>
    <property type="match status" value="1"/>
</dbReference>
<keyword evidence="5 6" id="KW-0520">NAD</keyword>
<protein>
    <recommendedName>
        <fullName evidence="5">NADH-quinone oxidoreductase subunit H</fullName>
        <ecNumber evidence="5">7.1.1.-</ecNumber>
    </recommendedName>
    <alternativeName>
        <fullName evidence="5">NADH dehydrogenase I subunit H</fullName>
    </alternativeName>
    <alternativeName>
        <fullName evidence="5">NDH-1 subunit H</fullName>
    </alternativeName>
</protein>
<feature type="transmembrane region" description="Helical" evidence="5">
    <location>
        <begin position="85"/>
        <end position="104"/>
    </location>
</feature>
<feature type="transmembrane region" description="Helical" evidence="5">
    <location>
        <begin position="281"/>
        <end position="301"/>
    </location>
</feature>
<keyword evidence="5" id="KW-0874">Quinone</keyword>
<evidence type="ECO:0000256" key="2">
    <source>
        <dbReference type="ARBA" id="ARBA00022692"/>
    </source>
</evidence>
<dbReference type="Proteomes" id="UP000319619">
    <property type="component" value="Unassembled WGS sequence"/>
</dbReference>
<sequence length="336" mass="37584">MNVLEPYMDLILSVVYLVGVLMFLTIFALLAVWLERKVSAHLQDRLGPMMTGGWHGWSQTIADALKLILKEDIIPAVADRKLFRLAPYLVFIGSLAGFAVLPFAHNLIGSDINIGVYYVIAITSLVVIGILMAGWASNNKWALYGAMRAAAQMVSYEIPVALSLLIPVLMAGTMSMQTIVQNQAGGFWNWYVFQSIPFSLVAFVIYFWASLAEVNRTPFDIPEAESELVAGFHVEYSGMRFAVFFLAEYGNMFVVSAIAATVFLGGWHAPFTFLDFIPGPIWFIGKSMGLVLVQLWLRWTLPRLRVDQLMHVCWKIFLPFSFANLLLVGLWVVLKG</sequence>
<comment type="similarity">
    <text evidence="5 6">Belongs to the complex I subunit 1 family.</text>
</comment>
<accession>A0A532V5T7</accession>
<dbReference type="PROSITE" id="PS00668">
    <property type="entry name" value="COMPLEX1_ND1_2"/>
    <property type="match status" value="1"/>
</dbReference>
<dbReference type="NCBIfam" id="NF004741">
    <property type="entry name" value="PRK06076.1-2"/>
    <property type="match status" value="1"/>
</dbReference>
<dbReference type="AlphaFoldDB" id="A0A532V5T7"/>
<feature type="transmembrane region" description="Helical" evidence="5">
    <location>
        <begin position="249"/>
        <end position="269"/>
    </location>
</feature>
<feature type="transmembrane region" description="Helical" evidence="5">
    <location>
        <begin position="313"/>
        <end position="334"/>
    </location>
</feature>
<reference evidence="7 8" key="1">
    <citation type="submission" date="2017-06" db="EMBL/GenBank/DDBJ databases">
        <title>Novel microbial phyla capable of carbon fixation and sulfur reduction in deep-sea sediments.</title>
        <authorList>
            <person name="Huang J."/>
            <person name="Baker B."/>
            <person name="Wang Y."/>
        </authorList>
    </citation>
    <scope>NUCLEOTIDE SEQUENCE [LARGE SCALE GENOMIC DNA]</scope>
    <source>
        <strain evidence="7">B3_LCP</strain>
    </source>
</reference>
<dbReference type="GO" id="GO:0016655">
    <property type="term" value="F:oxidoreductase activity, acting on NAD(P)H, quinone or similar compound as acceptor"/>
    <property type="evidence" value="ECO:0007669"/>
    <property type="project" value="UniProtKB-UniRule"/>
</dbReference>
<comment type="function">
    <text evidence="5">NDH-1 shuttles electrons from NADH, via FMN and iron-sulfur (Fe-S) centers, to quinones in the respiratory chain. The immediate electron acceptor for the enzyme in this species is believed to be ubiquinone. Couples the redox reaction to proton translocation (for every two electrons transferred, four hydrogen ions are translocated across the cytoplasmic membrane), and thus conserves the redox energy in a proton gradient. This subunit may bind ubiquinone.</text>
</comment>
<dbReference type="PANTHER" id="PTHR11432">
    <property type="entry name" value="NADH DEHYDROGENASE SUBUNIT 1"/>
    <property type="match status" value="1"/>
</dbReference>
<evidence type="ECO:0000313" key="7">
    <source>
        <dbReference type="EMBL" id="TKJ42566.1"/>
    </source>
</evidence>
<evidence type="ECO:0000256" key="6">
    <source>
        <dbReference type="RuleBase" id="RU000471"/>
    </source>
</evidence>
<evidence type="ECO:0000313" key="8">
    <source>
        <dbReference type="Proteomes" id="UP000319619"/>
    </source>
</evidence>
<feature type="transmembrane region" description="Helical" evidence="5">
    <location>
        <begin position="116"/>
        <end position="137"/>
    </location>
</feature>
<comment type="caution">
    <text evidence="7">The sequence shown here is derived from an EMBL/GenBank/DDBJ whole genome shotgun (WGS) entry which is preliminary data.</text>
</comment>
<dbReference type="GO" id="GO:0048038">
    <property type="term" value="F:quinone binding"/>
    <property type="evidence" value="ECO:0007669"/>
    <property type="project" value="UniProtKB-KW"/>
</dbReference>
<keyword evidence="2 5" id="KW-0812">Transmembrane</keyword>
<proteinExistence type="inferred from homology"/>